<sequence>MYRAMRAQLSLHSLASRSGPDQGTWRLTHRSPRP</sequence>
<dbReference type="KEGG" id="pgri:PgNI_04343"/>
<reference evidence="3" key="3">
    <citation type="submission" date="2025-08" db="UniProtKB">
        <authorList>
            <consortium name="RefSeq"/>
        </authorList>
    </citation>
    <scope>IDENTIFICATION</scope>
    <source>
        <strain evidence="3">NI907</strain>
    </source>
</reference>
<evidence type="ECO:0000256" key="1">
    <source>
        <dbReference type="SAM" id="MobiDB-lite"/>
    </source>
</evidence>
<keyword evidence="2" id="KW-1185">Reference proteome</keyword>
<evidence type="ECO:0000313" key="3">
    <source>
        <dbReference type="RefSeq" id="XP_030984962.1"/>
    </source>
</evidence>
<organism evidence="2 3">
    <name type="scientific">Pyricularia grisea</name>
    <name type="common">Crabgrass-specific blast fungus</name>
    <name type="synonym">Magnaporthe grisea</name>
    <dbReference type="NCBI Taxonomy" id="148305"/>
    <lineage>
        <taxon>Eukaryota</taxon>
        <taxon>Fungi</taxon>
        <taxon>Dikarya</taxon>
        <taxon>Ascomycota</taxon>
        <taxon>Pezizomycotina</taxon>
        <taxon>Sordariomycetes</taxon>
        <taxon>Sordariomycetidae</taxon>
        <taxon>Magnaporthales</taxon>
        <taxon>Pyriculariaceae</taxon>
        <taxon>Pyricularia</taxon>
    </lineage>
</organism>
<dbReference type="GeneID" id="41959300"/>
<reference evidence="3" key="2">
    <citation type="submission" date="2019-10" db="EMBL/GenBank/DDBJ databases">
        <authorList>
            <consortium name="NCBI Genome Project"/>
        </authorList>
    </citation>
    <scope>NUCLEOTIDE SEQUENCE</scope>
    <source>
        <strain evidence="3">NI907</strain>
    </source>
</reference>
<gene>
    <name evidence="3" type="ORF">PgNI_04343</name>
</gene>
<dbReference type="Proteomes" id="UP000515153">
    <property type="component" value="Unplaced"/>
</dbReference>
<accession>A0A6P8BCR0</accession>
<reference evidence="3" key="1">
    <citation type="journal article" date="2019" name="Mol. Biol. Evol.">
        <title>Blast fungal genomes show frequent chromosomal changes, gene gains and losses, and effector gene turnover.</title>
        <authorList>
            <person name="Gomez Luciano L.B."/>
            <person name="Jason Tsai I."/>
            <person name="Chuma I."/>
            <person name="Tosa Y."/>
            <person name="Chen Y.H."/>
            <person name="Li J.Y."/>
            <person name="Li M.Y."/>
            <person name="Jade Lu M.Y."/>
            <person name="Nakayashiki H."/>
            <person name="Li W.H."/>
        </authorList>
    </citation>
    <scope>NUCLEOTIDE SEQUENCE</scope>
    <source>
        <strain evidence="3">NI907</strain>
    </source>
</reference>
<proteinExistence type="predicted"/>
<dbReference type="AlphaFoldDB" id="A0A6P8BCR0"/>
<feature type="region of interest" description="Disordered" evidence="1">
    <location>
        <begin position="1"/>
        <end position="34"/>
    </location>
</feature>
<evidence type="ECO:0000313" key="2">
    <source>
        <dbReference type="Proteomes" id="UP000515153"/>
    </source>
</evidence>
<protein>
    <submittedName>
        <fullName evidence="3">Uncharacterized protein</fullName>
    </submittedName>
</protein>
<feature type="compositionally biased region" description="Polar residues" evidence="1">
    <location>
        <begin position="10"/>
        <end position="21"/>
    </location>
</feature>
<dbReference type="RefSeq" id="XP_030984962.1">
    <property type="nucleotide sequence ID" value="XM_031124391.1"/>
</dbReference>
<name>A0A6P8BCR0_PYRGI</name>